<protein>
    <submittedName>
        <fullName evidence="3">Uncharacterized protein</fullName>
    </submittedName>
</protein>
<comment type="caution">
    <text evidence="3">The sequence shown here is derived from an EMBL/GenBank/DDBJ whole genome shotgun (WGS) entry which is preliminary data.</text>
</comment>
<proteinExistence type="predicted"/>
<evidence type="ECO:0000256" key="2">
    <source>
        <dbReference type="SAM" id="SignalP"/>
    </source>
</evidence>
<reference evidence="3" key="1">
    <citation type="submission" date="2020-12" db="EMBL/GenBank/DDBJ databases">
        <title>Clostridium thailandense sp. nov., a novel acetogenic bacterium isolated from peat land soil in Thailand.</title>
        <authorList>
            <person name="Chaikitkaew S."/>
            <person name="Birkeland N.K."/>
        </authorList>
    </citation>
    <scope>NUCLEOTIDE SEQUENCE</scope>
    <source>
        <strain evidence="3">DSM 17425</strain>
    </source>
</reference>
<dbReference type="AlphaFoldDB" id="A0A934HYA5"/>
<keyword evidence="2" id="KW-0732">Signal</keyword>
<evidence type="ECO:0000256" key="1">
    <source>
        <dbReference type="SAM" id="MobiDB-lite"/>
    </source>
</evidence>
<dbReference type="Proteomes" id="UP000622687">
    <property type="component" value="Unassembled WGS sequence"/>
</dbReference>
<sequence length="160" mass="16895">MKKKNLIIALTLVLSLGVGVTAYADSKTPTTTSSSVTCSGYGFGKVAGIRGYDFMTNILKNKFGISDSDISNARNSGKTMYDIARDKGITEDQFKSAMVEERTKAVDEAVKNASITKEQGENIKSNIKENSSNCIPGKGAVNGKRGGGSCRGNGFFSGSN</sequence>
<evidence type="ECO:0000313" key="4">
    <source>
        <dbReference type="Proteomes" id="UP000622687"/>
    </source>
</evidence>
<feature type="chain" id="PRO_5037012617" evidence="2">
    <location>
        <begin position="25"/>
        <end position="160"/>
    </location>
</feature>
<dbReference type="RefSeq" id="WP_211144891.1">
    <property type="nucleotide sequence ID" value="NZ_JAEEGB010000045.1"/>
</dbReference>
<keyword evidence="4" id="KW-1185">Reference proteome</keyword>
<feature type="signal peptide" evidence="2">
    <location>
        <begin position="1"/>
        <end position="24"/>
    </location>
</feature>
<evidence type="ECO:0000313" key="3">
    <source>
        <dbReference type="EMBL" id="MBI6875553.1"/>
    </source>
</evidence>
<feature type="region of interest" description="Disordered" evidence="1">
    <location>
        <begin position="138"/>
        <end position="160"/>
    </location>
</feature>
<accession>A0A934HYA5</accession>
<name>A0A934HYA5_9CLOT</name>
<dbReference type="EMBL" id="JAEEGB010000045">
    <property type="protein sequence ID" value="MBI6875553.1"/>
    <property type="molecule type" value="Genomic_DNA"/>
</dbReference>
<organism evidence="3 4">
    <name type="scientific">Clostridium aciditolerans</name>
    <dbReference type="NCBI Taxonomy" id="339861"/>
    <lineage>
        <taxon>Bacteria</taxon>
        <taxon>Bacillati</taxon>
        <taxon>Bacillota</taxon>
        <taxon>Clostridia</taxon>
        <taxon>Eubacteriales</taxon>
        <taxon>Clostridiaceae</taxon>
        <taxon>Clostridium</taxon>
    </lineage>
</organism>
<gene>
    <name evidence="3" type="ORF">I6U51_23045</name>
</gene>